<dbReference type="SUPFAM" id="SSF55804">
    <property type="entry name" value="Phoshotransferase/anion transport protein"/>
    <property type="match status" value="1"/>
</dbReference>
<sequence length="684" mass="79628">MNERIQKIISLLLKEPNITISEMIQKLSLSRRQINYAVKLINNTLRAKHFPEITRHKNGTFEYDTSIRLLIQAGKEDQFGELSDHDRKVLIITYLILKTSYVSLNHLTSFLKYSKTTVISDIKEAQKFVKRNNLEIIYNRVEGYSLKGEKDDIYKLATKLFLNNPNLITSDLIISITKNRTIAKKATVLILDIEEKFKATFSDIYFKALNNLFQTILYRSQNSNCKSNCPSDPFITETNEYKFLKTYSGLENLDNVDLKWLVLEILASNVYDKTNLQYGSDEVKILHFIHQIVEGFKQKTLVQIDDQKQFEKRLMNHLRPACYRVKYELPNIEKLELNNSENHQILFQIIKNLIRPLEDWIGKTFPKGEVQLLTYYFGYLLASTPENRDINKPIYKAIVVCSNGIIMSNILIKILKEILPELNFICTMSIREFNNSKERFDIVFTTLPLNTNKIQFVVKPNMNYSEKIGLRYRVLNQLKIEKTDKEINKLLELISRYANLTDNQILKADINRMLLKQNFDNSDNKKSHNLLSYLHPNYIVLNKDTNIEWKVALHKAIMPLLKDKKIEKRYEFELQRQINNPDNYSFLGTSISIPHSLPKTGILGSGIGFLVSKTPIEMPYNKTVNIIAPVAFSHTDNKLKAINQFTSLAMNKNIINKILSCKTSFEVYQIILKFVEEEEKNGDK</sequence>
<evidence type="ECO:0000256" key="1">
    <source>
        <dbReference type="ARBA" id="ARBA00004496"/>
    </source>
</evidence>
<dbReference type="GO" id="GO:0006355">
    <property type="term" value="P:regulation of DNA-templated transcription"/>
    <property type="evidence" value="ECO:0007669"/>
    <property type="project" value="InterPro"/>
</dbReference>
<feature type="domain" description="PTS EIIB type-2" evidence="12">
    <location>
        <begin position="395"/>
        <end position="482"/>
    </location>
</feature>
<keyword evidence="4" id="KW-0597">Phosphoprotein</keyword>
<evidence type="ECO:0000256" key="3">
    <source>
        <dbReference type="ARBA" id="ARBA00022490"/>
    </source>
</evidence>
<evidence type="ECO:0000256" key="7">
    <source>
        <dbReference type="ARBA" id="ARBA00022777"/>
    </source>
</evidence>
<dbReference type="Proteomes" id="UP000033612">
    <property type="component" value="Unassembled WGS sequence"/>
</dbReference>
<dbReference type="STRING" id="1218506.JF75_09950"/>
<feature type="domain" description="PTS EIIA type-2" evidence="11">
    <location>
        <begin position="532"/>
        <end position="674"/>
    </location>
</feature>
<evidence type="ECO:0000256" key="5">
    <source>
        <dbReference type="ARBA" id="ARBA00022679"/>
    </source>
</evidence>
<evidence type="ECO:0000256" key="4">
    <source>
        <dbReference type="ARBA" id="ARBA00022553"/>
    </source>
</evidence>
<proteinExistence type="predicted"/>
<evidence type="ECO:0000256" key="10">
    <source>
        <dbReference type="ARBA" id="ARBA00042072"/>
    </source>
</evidence>
<dbReference type="InterPro" id="IPR002178">
    <property type="entry name" value="PTS_EIIA_type-2_dom"/>
</dbReference>
<comment type="function">
    <text evidence="8">The phosphoenolpyruvate-dependent sugar phosphotransferase system (sugar PTS), a major carbohydrate active transport system, catalyzes the phosphorylation of incoming sugar substrates concomitantly with their translocation across the cell membrane. The enzyme II UlaABC PTS system is involved in ascorbate transport.</text>
</comment>
<dbReference type="OrthoDB" id="369398at2"/>
<dbReference type="InterPro" id="IPR011608">
    <property type="entry name" value="PRD"/>
</dbReference>
<accession>A0A0F4LJA9</accession>
<dbReference type="HOGENOM" id="CLU_013442_1_0_9"/>
<dbReference type="Gene3D" id="1.10.1790.10">
    <property type="entry name" value="PRD domain"/>
    <property type="match status" value="1"/>
</dbReference>
<keyword evidence="3" id="KW-0963">Cytoplasm</keyword>
<reference evidence="14 15" key="1">
    <citation type="submission" date="2015-01" db="EMBL/GenBank/DDBJ databases">
        <title>Comparative genomics of the lactic acid bacteria isolated from the honey bee gut.</title>
        <authorList>
            <person name="Ellegaard K.M."/>
            <person name="Tamarit D."/>
            <person name="Javelind E."/>
            <person name="Olofsson T."/>
            <person name="Andersson S.G."/>
            <person name="Vasquez A."/>
        </authorList>
    </citation>
    <scope>NUCLEOTIDE SEQUENCE [LARGE SCALE GENOMIC DNA]</scope>
    <source>
        <strain evidence="14 15">Hma2</strain>
    </source>
</reference>
<feature type="domain" description="PRD" evidence="13">
    <location>
        <begin position="280"/>
        <end position="387"/>
    </location>
</feature>
<evidence type="ECO:0000256" key="2">
    <source>
        <dbReference type="ARBA" id="ARBA00022448"/>
    </source>
</evidence>
<dbReference type="Pfam" id="PF00359">
    <property type="entry name" value="PTS_EIIA_2"/>
    <property type="match status" value="1"/>
</dbReference>
<dbReference type="CDD" id="cd05568">
    <property type="entry name" value="PTS_IIB_bgl_like"/>
    <property type="match status" value="1"/>
</dbReference>
<evidence type="ECO:0000259" key="12">
    <source>
        <dbReference type="PROSITE" id="PS51099"/>
    </source>
</evidence>
<dbReference type="Pfam" id="PF13412">
    <property type="entry name" value="HTH_24"/>
    <property type="match status" value="1"/>
</dbReference>
<comment type="caution">
    <text evidence="14">The sequence shown here is derived from an EMBL/GenBank/DDBJ whole genome shotgun (WGS) entry which is preliminary data.</text>
</comment>
<dbReference type="InterPro" id="IPR036634">
    <property type="entry name" value="PRD_sf"/>
</dbReference>
<dbReference type="PANTHER" id="PTHR36203">
    <property type="entry name" value="ASCORBATE-SPECIFIC PTS SYSTEM EIIA COMPONENT"/>
    <property type="match status" value="1"/>
</dbReference>
<dbReference type="EMBL" id="JXLH01000014">
    <property type="protein sequence ID" value="KJY58349.1"/>
    <property type="molecule type" value="Genomic_DNA"/>
</dbReference>
<dbReference type="GO" id="GO:0005737">
    <property type="term" value="C:cytoplasm"/>
    <property type="evidence" value="ECO:0007669"/>
    <property type="project" value="UniProtKB-SubCell"/>
</dbReference>
<dbReference type="Pfam" id="PF00874">
    <property type="entry name" value="PRD"/>
    <property type="match status" value="1"/>
</dbReference>
<name>A0A0F4LJA9_9LACO</name>
<dbReference type="SUPFAM" id="SSF52794">
    <property type="entry name" value="PTS system IIB component-like"/>
    <property type="match status" value="1"/>
</dbReference>
<keyword evidence="5" id="KW-0808">Transferase</keyword>
<dbReference type="InterPro" id="IPR013011">
    <property type="entry name" value="PTS_EIIB_2"/>
</dbReference>
<keyword evidence="2" id="KW-0813">Transport</keyword>
<keyword evidence="6" id="KW-0598">Phosphotransferase system</keyword>
<evidence type="ECO:0000256" key="6">
    <source>
        <dbReference type="ARBA" id="ARBA00022683"/>
    </source>
</evidence>
<dbReference type="GO" id="GO:0016301">
    <property type="term" value="F:kinase activity"/>
    <property type="evidence" value="ECO:0007669"/>
    <property type="project" value="UniProtKB-KW"/>
</dbReference>
<evidence type="ECO:0000256" key="8">
    <source>
        <dbReference type="ARBA" id="ARBA00037387"/>
    </source>
</evidence>
<dbReference type="PATRIC" id="fig|1218506.3.peg.1055"/>
<evidence type="ECO:0000259" key="11">
    <source>
        <dbReference type="PROSITE" id="PS51094"/>
    </source>
</evidence>
<evidence type="ECO:0000313" key="15">
    <source>
        <dbReference type="Proteomes" id="UP000033612"/>
    </source>
</evidence>
<dbReference type="PROSITE" id="PS51094">
    <property type="entry name" value="PTS_EIIA_TYPE_2"/>
    <property type="match status" value="1"/>
</dbReference>
<dbReference type="InterPro" id="IPR036095">
    <property type="entry name" value="PTS_EIIB-like_sf"/>
</dbReference>
<dbReference type="PROSITE" id="PS51372">
    <property type="entry name" value="PRD_2"/>
    <property type="match status" value="1"/>
</dbReference>
<dbReference type="AlphaFoldDB" id="A0A0F4LJA9"/>
<dbReference type="GO" id="GO:0009401">
    <property type="term" value="P:phosphoenolpyruvate-dependent sugar phosphotransferase system"/>
    <property type="evidence" value="ECO:0007669"/>
    <property type="project" value="UniProtKB-KW"/>
</dbReference>
<dbReference type="GO" id="GO:0008982">
    <property type="term" value="F:protein-N(PI)-phosphohistidine-sugar phosphotransferase activity"/>
    <property type="evidence" value="ECO:0007669"/>
    <property type="project" value="InterPro"/>
</dbReference>
<evidence type="ECO:0000313" key="14">
    <source>
        <dbReference type="EMBL" id="KJY58349.1"/>
    </source>
</evidence>
<dbReference type="SUPFAM" id="SSF63520">
    <property type="entry name" value="PTS-regulatory domain, PRD"/>
    <property type="match status" value="1"/>
</dbReference>
<dbReference type="PANTHER" id="PTHR36203:SF1">
    <property type="entry name" value="ASCORBATE-SPECIFIC PTS SYSTEM EIIA COMPONENT"/>
    <property type="match status" value="1"/>
</dbReference>
<dbReference type="RefSeq" id="WP_046332131.1">
    <property type="nucleotide sequence ID" value="NZ_JBHTBO010000008.1"/>
</dbReference>
<dbReference type="InterPro" id="IPR051351">
    <property type="entry name" value="Ascorbate-PTS_EIIA_comp"/>
</dbReference>
<protein>
    <recommendedName>
        <fullName evidence="9">Ascorbate-specific PTS system EIIA component</fullName>
    </recommendedName>
    <alternativeName>
        <fullName evidence="10">Ascorbate-specific phosphotransferase enzyme IIA component</fullName>
    </alternativeName>
</protein>
<evidence type="ECO:0000256" key="9">
    <source>
        <dbReference type="ARBA" id="ARBA00041175"/>
    </source>
</evidence>
<gene>
    <name evidence="14" type="ORF">JF75_09950</name>
</gene>
<dbReference type="InterPro" id="IPR016152">
    <property type="entry name" value="PTrfase/Anion_transptr"/>
</dbReference>
<keyword evidence="15" id="KW-1185">Reference proteome</keyword>
<dbReference type="PROSITE" id="PS51099">
    <property type="entry name" value="PTS_EIIB_TYPE_2"/>
    <property type="match status" value="1"/>
</dbReference>
<dbReference type="Gene3D" id="3.40.930.10">
    <property type="entry name" value="Mannitol-specific EII, Chain A"/>
    <property type="match status" value="1"/>
</dbReference>
<keyword evidence="7" id="KW-0418">Kinase</keyword>
<dbReference type="Gene3D" id="3.40.50.2300">
    <property type="match status" value="1"/>
</dbReference>
<evidence type="ECO:0000259" key="13">
    <source>
        <dbReference type="PROSITE" id="PS51372"/>
    </source>
</evidence>
<comment type="subcellular location">
    <subcellularLocation>
        <location evidence="1">Cytoplasm</location>
    </subcellularLocation>
</comment>
<organism evidence="14 15">
    <name type="scientific">Lactobacillus kimbladii</name>
    <dbReference type="NCBI Taxonomy" id="1218506"/>
    <lineage>
        <taxon>Bacteria</taxon>
        <taxon>Bacillati</taxon>
        <taxon>Bacillota</taxon>
        <taxon>Bacilli</taxon>
        <taxon>Lactobacillales</taxon>
        <taxon>Lactobacillaceae</taxon>
        <taxon>Lactobacillus</taxon>
    </lineage>
</organism>